<keyword evidence="2" id="KW-1185">Reference proteome</keyword>
<feature type="non-terminal residue" evidence="1">
    <location>
        <position position="92"/>
    </location>
</feature>
<evidence type="ECO:0000313" key="2">
    <source>
        <dbReference type="Proteomes" id="UP000800235"/>
    </source>
</evidence>
<dbReference type="EMBL" id="MU007104">
    <property type="protein sequence ID" value="KAF2421016.1"/>
    <property type="molecule type" value="Genomic_DNA"/>
</dbReference>
<reference evidence="1" key="1">
    <citation type="journal article" date="2020" name="Stud. Mycol.">
        <title>101 Dothideomycetes genomes: a test case for predicting lifestyles and emergence of pathogens.</title>
        <authorList>
            <person name="Haridas S."/>
            <person name="Albert R."/>
            <person name="Binder M."/>
            <person name="Bloem J."/>
            <person name="Labutti K."/>
            <person name="Salamov A."/>
            <person name="Andreopoulos B."/>
            <person name="Baker S."/>
            <person name="Barry K."/>
            <person name="Bills G."/>
            <person name="Bluhm B."/>
            <person name="Cannon C."/>
            <person name="Castanera R."/>
            <person name="Culley D."/>
            <person name="Daum C."/>
            <person name="Ezra D."/>
            <person name="Gonzalez J."/>
            <person name="Henrissat B."/>
            <person name="Kuo A."/>
            <person name="Liang C."/>
            <person name="Lipzen A."/>
            <person name="Lutzoni F."/>
            <person name="Magnuson J."/>
            <person name="Mondo S."/>
            <person name="Nolan M."/>
            <person name="Ohm R."/>
            <person name="Pangilinan J."/>
            <person name="Park H.-J."/>
            <person name="Ramirez L."/>
            <person name="Alfaro M."/>
            <person name="Sun H."/>
            <person name="Tritt A."/>
            <person name="Yoshinaga Y."/>
            <person name="Zwiers L.-H."/>
            <person name="Turgeon B."/>
            <person name="Goodwin S."/>
            <person name="Spatafora J."/>
            <person name="Crous P."/>
            <person name="Grigoriev I."/>
        </authorList>
    </citation>
    <scope>NUCLEOTIDE SEQUENCE</scope>
    <source>
        <strain evidence="1">CBS 130266</strain>
    </source>
</reference>
<proteinExistence type="predicted"/>
<sequence>MSRRAIAALKQAALQQIVTFALHTSDGEIDEYVWGELVFGATNGSCGTVEPQSGGSKSQGGTRIILPSPRPAFPPHKSLILLRRYISMLASV</sequence>
<name>A0A9P4NGT3_9PEZI</name>
<evidence type="ECO:0000313" key="1">
    <source>
        <dbReference type="EMBL" id="KAF2421016.1"/>
    </source>
</evidence>
<accession>A0A9P4NGT3</accession>
<organism evidence="1 2">
    <name type="scientific">Tothia fuscella</name>
    <dbReference type="NCBI Taxonomy" id="1048955"/>
    <lineage>
        <taxon>Eukaryota</taxon>
        <taxon>Fungi</taxon>
        <taxon>Dikarya</taxon>
        <taxon>Ascomycota</taxon>
        <taxon>Pezizomycotina</taxon>
        <taxon>Dothideomycetes</taxon>
        <taxon>Pleosporomycetidae</taxon>
        <taxon>Venturiales</taxon>
        <taxon>Cylindrosympodiaceae</taxon>
        <taxon>Tothia</taxon>
    </lineage>
</organism>
<gene>
    <name evidence="1" type="ORF">EJ08DRAFT_653661</name>
</gene>
<protein>
    <submittedName>
        <fullName evidence="1">Uncharacterized protein</fullName>
    </submittedName>
</protein>
<comment type="caution">
    <text evidence="1">The sequence shown here is derived from an EMBL/GenBank/DDBJ whole genome shotgun (WGS) entry which is preliminary data.</text>
</comment>
<dbReference type="AlphaFoldDB" id="A0A9P4NGT3"/>
<dbReference type="Proteomes" id="UP000800235">
    <property type="component" value="Unassembled WGS sequence"/>
</dbReference>